<dbReference type="InterPro" id="IPR003598">
    <property type="entry name" value="Ig_sub2"/>
</dbReference>
<keyword evidence="6" id="KW-1133">Transmembrane helix</keyword>
<dbReference type="KEGG" id="cfr:106731180"/>
<feature type="domain" description="Ig-like" evidence="14">
    <location>
        <begin position="286"/>
        <end position="377"/>
    </location>
</feature>
<keyword evidence="5" id="KW-0677">Repeat</keyword>
<keyword evidence="10" id="KW-0325">Glycoprotein</keyword>
<dbReference type="GO" id="GO:0007166">
    <property type="term" value="P:cell surface receptor signaling pathway"/>
    <property type="evidence" value="ECO:0007669"/>
    <property type="project" value="TreeGrafter"/>
</dbReference>
<feature type="signal peptide" evidence="13">
    <location>
        <begin position="1"/>
        <end position="16"/>
    </location>
</feature>
<keyword evidence="4 13" id="KW-0732">Signal</keyword>
<dbReference type="GO" id="GO:0009897">
    <property type="term" value="C:external side of plasma membrane"/>
    <property type="evidence" value="ECO:0007669"/>
    <property type="project" value="TreeGrafter"/>
</dbReference>
<dbReference type="GO" id="GO:0004888">
    <property type="term" value="F:transmembrane signaling receptor activity"/>
    <property type="evidence" value="ECO:0007669"/>
    <property type="project" value="TreeGrafter"/>
</dbReference>
<protein>
    <submittedName>
        <fullName evidence="16">Fc receptor-like protein 4 isoform X1</fullName>
    </submittedName>
</protein>
<evidence type="ECO:0000256" key="7">
    <source>
        <dbReference type="ARBA" id="ARBA00023136"/>
    </source>
</evidence>
<dbReference type="PANTHER" id="PTHR11481">
    <property type="entry name" value="IMMUNOGLOBULIN FC RECEPTOR"/>
    <property type="match status" value="1"/>
</dbReference>
<evidence type="ECO:0000256" key="10">
    <source>
        <dbReference type="ARBA" id="ARBA00023180"/>
    </source>
</evidence>
<dbReference type="CTD" id="83417"/>
<comment type="subcellular location">
    <subcellularLocation>
        <location evidence="1">Cell membrane</location>
        <topology evidence="1">Single-pass type I membrane protein</topology>
    </subcellularLocation>
</comment>
<keyword evidence="2" id="KW-1003">Cell membrane</keyword>
<dbReference type="PROSITE" id="PS50835">
    <property type="entry name" value="IG_LIKE"/>
    <property type="match status" value="4"/>
</dbReference>
<dbReference type="SMART" id="SM00409">
    <property type="entry name" value="IG"/>
    <property type="match status" value="4"/>
</dbReference>
<keyword evidence="8" id="KW-1015">Disulfide bond</keyword>
<name>A0A8B8RPJ9_CAMFR</name>
<dbReference type="InterPro" id="IPR036179">
    <property type="entry name" value="Ig-like_dom_sf"/>
</dbReference>
<evidence type="ECO:0000256" key="2">
    <source>
        <dbReference type="ARBA" id="ARBA00022475"/>
    </source>
</evidence>
<dbReference type="InterPro" id="IPR050488">
    <property type="entry name" value="Ig_Fc_receptor"/>
</dbReference>
<gene>
    <name evidence="16" type="primary">FCRL4</name>
</gene>
<dbReference type="GO" id="GO:0006955">
    <property type="term" value="P:immune response"/>
    <property type="evidence" value="ECO:0007669"/>
    <property type="project" value="TreeGrafter"/>
</dbReference>
<feature type="domain" description="Ig-like" evidence="14">
    <location>
        <begin position="194"/>
        <end position="272"/>
    </location>
</feature>
<evidence type="ECO:0000313" key="15">
    <source>
        <dbReference type="Proteomes" id="UP000694856"/>
    </source>
</evidence>
<dbReference type="SMART" id="SM00408">
    <property type="entry name" value="IGc2"/>
    <property type="match status" value="4"/>
</dbReference>
<feature type="domain" description="Ig-like" evidence="14">
    <location>
        <begin position="17"/>
        <end position="88"/>
    </location>
</feature>
<evidence type="ECO:0000256" key="11">
    <source>
        <dbReference type="ARBA" id="ARBA00023319"/>
    </source>
</evidence>
<dbReference type="InterPro" id="IPR003599">
    <property type="entry name" value="Ig_sub"/>
</dbReference>
<evidence type="ECO:0000256" key="4">
    <source>
        <dbReference type="ARBA" id="ARBA00022729"/>
    </source>
</evidence>
<evidence type="ECO:0000256" key="3">
    <source>
        <dbReference type="ARBA" id="ARBA00022692"/>
    </source>
</evidence>
<keyword evidence="9" id="KW-0675">Receptor</keyword>
<accession>A0A8B8RPJ9</accession>
<evidence type="ECO:0000256" key="9">
    <source>
        <dbReference type="ARBA" id="ARBA00023170"/>
    </source>
</evidence>
<keyword evidence="11" id="KW-0393">Immunoglobulin domain</keyword>
<dbReference type="AlphaFoldDB" id="A0A8B8RPJ9"/>
<proteinExistence type="predicted"/>
<dbReference type="Gene3D" id="2.60.40.10">
    <property type="entry name" value="Immunoglobulins"/>
    <property type="match status" value="4"/>
</dbReference>
<dbReference type="SUPFAM" id="SSF48726">
    <property type="entry name" value="Immunoglobulin"/>
    <property type="match status" value="4"/>
</dbReference>
<dbReference type="FunFam" id="2.60.40.10:FF:000357">
    <property type="entry name" value="Fc receptor like 1"/>
    <property type="match status" value="1"/>
</dbReference>
<dbReference type="Proteomes" id="UP000694856">
    <property type="component" value="Chromosome 21"/>
</dbReference>
<reference evidence="16" key="1">
    <citation type="submission" date="2025-08" db="UniProtKB">
        <authorList>
            <consortium name="RefSeq"/>
        </authorList>
    </citation>
    <scope>IDENTIFICATION</scope>
    <source>
        <tissue evidence="16">Ear skin</tissue>
    </source>
</reference>
<keyword evidence="7" id="KW-0472">Membrane</keyword>
<dbReference type="Pfam" id="PF13895">
    <property type="entry name" value="Ig_2"/>
    <property type="match status" value="2"/>
</dbReference>
<keyword evidence="15" id="KW-1185">Reference proteome</keyword>
<evidence type="ECO:0000256" key="5">
    <source>
        <dbReference type="ARBA" id="ARBA00022737"/>
    </source>
</evidence>
<dbReference type="InterPro" id="IPR013783">
    <property type="entry name" value="Ig-like_fold"/>
</dbReference>
<evidence type="ECO:0000256" key="6">
    <source>
        <dbReference type="ARBA" id="ARBA00022989"/>
    </source>
</evidence>
<evidence type="ECO:0000256" key="13">
    <source>
        <dbReference type="SAM" id="SignalP"/>
    </source>
</evidence>
<evidence type="ECO:0000256" key="12">
    <source>
        <dbReference type="SAM" id="MobiDB-lite"/>
    </source>
</evidence>
<sequence>MILWASLLVLAAPVSGPLVPISKSVISLQPPWTPVFRGEIVNLTCNGFRLYAPEKVEWYHVSSRRRNSSETMGNILEVRDSGEYRCRAPGSFLSNPVQLIFHPGYFILQAPYSVFEGDELVLRCQKRGKEKMTAVRYIWNGKVISNSSKSTDILIPQASLNNSGCYQCIGSLENAYVLKSNLRYIQIQELFSRPKVKITDSQPTEGNSVNLSCETQLPLERPDTRLHFVFFRDNGVLLSNWSRSPELQIAAIWKEDSGSYWCRAETVTSSVHKHSLPLEIHVQRIPVSGVLLEIQPQGDLVVEGETLVLVCSVAEGTGNITFSWHREDMEESLGKKSQRSQRAELEIPDIRESQAGSYYCAADNSYGLIQSEAVNVTVRSVPGNRGGLVAARATGGTLSTLLLAVALLFYCWHRRKPGTSSGQSLNPPPCAPTVLLSTGDGFLGDTTRSPASPGPREHPHPVCPAPVGLQLLYDNVHLKERNLVYSEIQIVQPGEEGAASTSRTSVENEHASTVYSVVKTQLWDDSAGNVSSEDEDAMEGYAGVPLMCLVPDPKPPAQ</sequence>
<dbReference type="PANTHER" id="PTHR11481:SF64">
    <property type="entry name" value="FC RECEPTOR-LIKE PROTEIN 4"/>
    <property type="match status" value="1"/>
</dbReference>
<feature type="region of interest" description="Disordered" evidence="12">
    <location>
        <begin position="441"/>
        <end position="463"/>
    </location>
</feature>
<evidence type="ECO:0000259" key="14">
    <source>
        <dbReference type="PROSITE" id="PS50835"/>
    </source>
</evidence>
<evidence type="ECO:0000256" key="1">
    <source>
        <dbReference type="ARBA" id="ARBA00004251"/>
    </source>
</evidence>
<feature type="domain" description="Ig-like" evidence="14">
    <location>
        <begin position="103"/>
        <end position="168"/>
    </location>
</feature>
<dbReference type="Pfam" id="PF13927">
    <property type="entry name" value="Ig_3"/>
    <property type="match status" value="1"/>
</dbReference>
<dbReference type="GeneID" id="106731180"/>
<dbReference type="RefSeq" id="XP_032319863.1">
    <property type="nucleotide sequence ID" value="XM_032463972.1"/>
</dbReference>
<organism evidence="15 16">
    <name type="scientific">Camelus ferus</name>
    <name type="common">Wild bactrian camel</name>
    <name type="synonym">Camelus bactrianus ferus</name>
    <dbReference type="NCBI Taxonomy" id="419612"/>
    <lineage>
        <taxon>Eukaryota</taxon>
        <taxon>Metazoa</taxon>
        <taxon>Chordata</taxon>
        <taxon>Craniata</taxon>
        <taxon>Vertebrata</taxon>
        <taxon>Euteleostomi</taxon>
        <taxon>Mammalia</taxon>
        <taxon>Eutheria</taxon>
        <taxon>Laurasiatheria</taxon>
        <taxon>Artiodactyla</taxon>
        <taxon>Tylopoda</taxon>
        <taxon>Camelidae</taxon>
        <taxon>Camelus</taxon>
    </lineage>
</organism>
<evidence type="ECO:0000313" key="16">
    <source>
        <dbReference type="RefSeq" id="XP_032319863.1"/>
    </source>
</evidence>
<dbReference type="FunFam" id="2.60.40.10:FF:001308">
    <property type="entry name" value="Fc receptor like 4"/>
    <property type="match status" value="1"/>
</dbReference>
<dbReference type="InterPro" id="IPR007110">
    <property type="entry name" value="Ig-like_dom"/>
</dbReference>
<feature type="chain" id="PRO_5034810735" evidence="13">
    <location>
        <begin position="17"/>
        <end position="558"/>
    </location>
</feature>
<evidence type="ECO:0000256" key="8">
    <source>
        <dbReference type="ARBA" id="ARBA00023157"/>
    </source>
</evidence>
<keyword evidence="3" id="KW-0812">Transmembrane</keyword>